<evidence type="ECO:0000313" key="1">
    <source>
        <dbReference type="EMBL" id="GFR26871.1"/>
    </source>
</evidence>
<accession>A0A8X6K1U9</accession>
<dbReference type="AlphaFoldDB" id="A0A8X6K1U9"/>
<name>A0A8X6K1U9_TRICU</name>
<protein>
    <submittedName>
        <fullName evidence="1">Uncharacterized protein</fullName>
    </submittedName>
</protein>
<gene>
    <name evidence="1" type="ORF">TNCT_118081</name>
</gene>
<reference evidence="1" key="1">
    <citation type="submission" date="2020-07" db="EMBL/GenBank/DDBJ databases">
        <title>Multicomponent nature underlies the extraordinary mechanical properties of spider dragline silk.</title>
        <authorList>
            <person name="Kono N."/>
            <person name="Nakamura H."/>
            <person name="Mori M."/>
            <person name="Yoshida Y."/>
            <person name="Ohtoshi R."/>
            <person name="Malay A.D."/>
            <person name="Moran D.A.P."/>
            <person name="Tomita M."/>
            <person name="Numata K."/>
            <person name="Arakawa K."/>
        </authorList>
    </citation>
    <scope>NUCLEOTIDE SEQUENCE</scope>
</reference>
<dbReference type="Proteomes" id="UP000887116">
    <property type="component" value="Unassembled WGS sequence"/>
</dbReference>
<proteinExistence type="predicted"/>
<evidence type="ECO:0000313" key="2">
    <source>
        <dbReference type="Proteomes" id="UP000887116"/>
    </source>
</evidence>
<organism evidence="1 2">
    <name type="scientific">Trichonephila clavata</name>
    <name type="common">Joro spider</name>
    <name type="synonym">Nephila clavata</name>
    <dbReference type="NCBI Taxonomy" id="2740835"/>
    <lineage>
        <taxon>Eukaryota</taxon>
        <taxon>Metazoa</taxon>
        <taxon>Ecdysozoa</taxon>
        <taxon>Arthropoda</taxon>
        <taxon>Chelicerata</taxon>
        <taxon>Arachnida</taxon>
        <taxon>Araneae</taxon>
        <taxon>Araneomorphae</taxon>
        <taxon>Entelegynae</taxon>
        <taxon>Araneoidea</taxon>
        <taxon>Nephilidae</taxon>
        <taxon>Trichonephila</taxon>
    </lineage>
</organism>
<keyword evidence="2" id="KW-1185">Reference proteome</keyword>
<sequence>MYNKQRLFFGFTHYGEKISTKGVETTVRRISAGSCIRELVGRESRGRTETDPTGSITTGLLSTMALFSGSRDPGSAGCAFPDRIRSPKKVRQWAFFSFFHTFCFRVERALEQLVMSGHR</sequence>
<dbReference type="EMBL" id="BMAO01018890">
    <property type="protein sequence ID" value="GFR26871.1"/>
    <property type="molecule type" value="Genomic_DNA"/>
</dbReference>
<comment type="caution">
    <text evidence="1">The sequence shown here is derived from an EMBL/GenBank/DDBJ whole genome shotgun (WGS) entry which is preliminary data.</text>
</comment>